<evidence type="ECO:0000313" key="2">
    <source>
        <dbReference type="EMBL" id="MFC0212453.1"/>
    </source>
</evidence>
<sequence length="149" mass="17154">MNENFKEVYKQLLTSQDKYVYFLLAATLASIAFAIKESQSLKLDLSQIPLALGVVSWGLSFFLGCRNREYYNSTLFANGELLRIQLGLSPHPDYGNHPDYIQAASEGIKSAIEKNSKKVMMFGRYQTRTFILGALFYIIWHVYEMYLRT</sequence>
<dbReference type="Proteomes" id="UP001589776">
    <property type="component" value="Unassembled WGS sequence"/>
</dbReference>
<reference evidence="2 3" key="1">
    <citation type="submission" date="2024-09" db="EMBL/GenBank/DDBJ databases">
        <authorList>
            <person name="Sun Q."/>
            <person name="Mori K."/>
        </authorList>
    </citation>
    <scope>NUCLEOTIDE SEQUENCE [LARGE SCALE GENOMIC DNA]</scope>
    <source>
        <strain evidence="2 3">CCM 7759</strain>
    </source>
</reference>
<feature type="transmembrane region" description="Helical" evidence="1">
    <location>
        <begin position="125"/>
        <end position="143"/>
    </location>
</feature>
<proteinExistence type="predicted"/>
<feature type="transmembrane region" description="Helical" evidence="1">
    <location>
        <begin position="47"/>
        <end position="65"/>
    </location>
</feature>
<evidence type="ECO:0000256" key="1">
    <source>
        <dbReference type="SAM" id="Phobius"/>
    </source>
</evidence>
<evidence type="ECO:0000313" key="3">
    <source>
        <dbReference type="Proteomes" id="UP001589776"/>
    </source>
</evidence>
<dbReference type="RefSeq" id="WP_377469625.1">
    <property type="nucleotide sequence ID" value="NZ_JBHLWN010000031.1"/>
</dbReference>
<keyword evidence="3" id="KW-1185">Reference proteome</keyword>
<keyword evidence="1" id="KW-0472">Membrane</keyword>
<dbReference type="EMBL" id="JBHLWN010000031">
    <property type="protein sequence ID" value="MFC0212453.1"/>
    <property type="molecule type" value="Genomic_DNA"/>
</dbReference>
<protein>
    <submittedName>
        <fullName evidence="2">Uncharacterized protein</fullName>
    </submittedName>
</protein>
<feature type="transmembrane region" description="Helical" evidence="1">
    <location>
        <begin position="19"/>
        <end position="35"/>
    </location>
</feature>
<gene>
    <name evidence="2" type="ORF">ACFFK0_08260</name>
</gene>
<comment type="caution">
    <text evidence="2">The sequence shown here is derived from an EMBL/GenBank/DDBJ whole genome shotgun (WGS) entry which is preliminary data.</text>
</comment>
<keyword evidence="1" id="KW-1133">Transmembrane helix</keyword>
<accession>A0ABV6DII3</accession>
<name>A0ABV6DII3_9BACL</name>
<keyword evidence="1" id="KW-0812">Transmembrane</keyword>
<organism evidence="2 3">
    <name type="scientific">Paenibacillus chartarius</name>
    <dbReference type="NCBI Taxonomy" id="747481"/>
    <lineage>
        <taxon>Bacteria</taxon>
        <taxon>Bacillati</taxon>
        <taxon>Bacillota</taxon>
        <taxon>Bacilli</taxon>
        <taxon>Bacillales</taxon>
        <taxon>Paenibacillaceae</taxon>
        <taxon>Paenibacillus</taxon>
    </lineage>
</organism>